<feature type="transmembrane region" description="Helical" evidence="1">
    <location>
        <begin position="198"/>
        <end position="223"/>
    </location>
</feature>
<keyword evidence="1" id="KW-1133">Transmembrane helix</keyword>
<reference evidence="3" key="1">
    <citation type="journal article" date="2011" name="Proc. Natl. Acad. Sci. U.S.A.">
        <title>Obligate biotrophy features unraveled by the genomic analysis of rust fungi.</title>
        <authorList>
            <person name="Duplessis S."/>
            <person name="Cuomo C.A."/>
            <person name="Lin Y.-C."/>
            <person name="Aerts A."/>
            <person name="Tisserant E."/>
            <person name="Veneault-Fourrey C."/>
            <person name="Joly D.L."/>
            <person name="Hacquard S."/>
            <person name="Amselem J."/>
            <person name="Cantarel B.L."/>
            <person name="Chiu R."/>
            <person name="Coutinho P.M."/>
            <person name="Feau N."/>
            <person name="Field M."/>
            <person name="Frey P."/>
            <person name="Gelhaye E."/>
            <person name="Goldberg J."/>
            <person name="Grabherr M.G."/>
            <person name="Kodira C.D."/>
            <person name="Kohler A."/>
            <person name="Kuees U."/>
            <person name="Lindquist E.A."/>
            <person name="Lucas S.M."/>
            <person name="Mago R."/>
            <person name="Mauceli E."/>
            <person name="Morin E."/>
            <person name="Murat C."/>
            <person name="Pangilinan J.L."/>
            <person name="Park R."/>
            <person name="Pearson M."/>
            <person name="Quesneville H."/>
            <person name="Rouhier N."/>
            <person name="Sakthikumar S."/>
            <person name="Salamov A.A."/>
            <person name="Schmutz J."/>
            <person name="Selles B."/>
            <person name="Shapiro H."/>
            <person name="Tanguay P."/>
            <person name="Tuskan G.A."/>
            <person name="Henrissat B."/>
            <person name="Van de Peer Y."/>
            <person name="Rouze P."/>
            <person name="Ellis J.G."/>
            <person name="Dodds P.N."/>
            <person name="Schein J.E."/>
            <person name="Zhong S."/>
            <person name="Hamelin R.C."/>
            <person name="Grigoriev I.V."/>
            <person name="Szabo L.J."/>
            <person name="Martin F."/>
        </authorList>
    </citation>
    <scope>NUCLEOTIDE SEQUENCE [LARGE SCALE GENOMIC DNA]</scope>
    <source>
        <strain evidence="3">98AG31 / pathotype 3-4-7</strain>
    </source>
</reference>
<dbReference type="RefSeq" id="XP_007409203.1">
    <property type="nucleotide sequence ID" value="XM_007409141.1"/>
</dbReference>
<feature type="transmembrane region" description="Helical" evidence="1">
    <location>
        <begin position="52"/>
        <end position="77"/>
    </location>
</feature>
<proteinExistence type="predicted"/>
<keyword evidence="3" id="KW-1185">Reference proteome</keyword>
<dbReference type="HOGENOM" id="CLU_811527_0_0_1"/>
<dbReference type="VEuPathDB" id="FungiDB:MELLADRAFT_105800"/>
<name>F4RJD6_MELLP</name>
<accession>F4RJD6</accession>
<protein>
    <submittedName>
        <fullName evidence="2">Uncharacterized protein</fullName>
    </submittedName>
</protein>
<keyword evidence="1" id="KW-0812">Transmembrane</keyword>
<feature type="transmembrane region" description="Helical" evidence="1">
    <location>
        <begin position="235"/>
        <end position="256"/>
    </location>
</feature>
<evidence type="ECO:0000256" key="1">
    <source>
        <dbReference type="SAM" id="Phobius"/>
    </source>
</evidence>
<dbReference type="GeneID" id="18922725"/>
<sequence>MISLIYCCLDYISLQAPKTSRRIPLYACLCSPLSRVPWLLRPFVKKPKLVNIFCVLVPAIITIGTLVWTVIITVAYYQEAWTYVELFDKMTIASNQWDSGDVANIDYPGIFKSAVELVDANLRLIEKVRWNSFWWALVSLFTLFFCSVSGWALVQLLRYSTSIVKKLHMNRTHVKDLGYSNYVWTEASEISLALRKGYIYLLSHGVVMIASMSYKTVICILIGSKADLVIATSHWRALGSWLYLVSGVIVVGALLLQSWRIFTDLDIIIPQTQMDAQKSDHIDGNISSPTVDSISMNKFTADNDEVVELKQHLQIPNSKSASRQQQPQVMVIHQVMVIRRAF</sequence>
<dbReference type="AlphaFoldDB" id="F4RJD6"/>
<evidence type="ECO:0000313" key="3">
    <source>
        <dbReference type="Proteomes" id="UP000001072"/>
    </source>
</evidence>
<gene>
    <name evidence="2" type="ORF">MELLADRAFT_105800</name>
</gene>
<organism evidence="3">
    <name type="scientific">Melampsora larici-populina (strain 98AG31 / pathotype 3-4-7)</name>
    <name type="common">Poplar leaf rust fungus</name>
    <dbReference type="NCBI Taxonomy" id="747676"/>
    <lineage>
        <taxon>Eukaryota</taxon>
        <taxon>Fungi</taxon>
        <taxon>Dikarya</taxon>
        <taxon>Basidiomycota</taxon>
        <taxon>Pucciniomycotina</taxon>
        <taxon>Pucciniomycetes</taxon>
        <taxon>Pucciniales</taxon>
        <taxon>Melampsoraceae</taxon>
        <taxon>Melampsora</taxon>
    </lineage>
</organism>
<keyword evidence="1" id="KW-0472">Membrane</keyword>
<dbReference type="InParanoid" id="F4RJD6"/>
<dbReference type="Proteomes" id="UP000001072">
    <property type="component" value="Unassembled WGS sequence"/>
</dbReference>
<feature type="transmembrane region" description="Helical" evidence="1">
    <location>
        <begin position="133"/>
        <end position="157"/>
    </location>
</feature>
<evidence type="ECO:0000313" key="2">
    <source>
        <dbReference type="EMBL" id="EGG07296.1"/>
    </source>
</evidence>
<dbReference type="EMBL" id="GL883104">
    <property type="protein sequence ID" value="EGG07296.1"/>
    <property type="molecule type" value="Genomic_DNA"/>
</dbReference>
<dbReference type="KEGG" id="mlr:MELLADRAFT_105800"/>